<evidence type="ECO:0000313" key="2">
    <source>
        <dbReference type="Proteomes" id="UP000266841"/>
    </source>
</evidence>
<name>K0R9A8_THAOC</name>
<evidence type="ECO:0000313" key="1">
    <source>
        <dbReference type="EMBL" id="EJK48764.1"/>
    </source>
</evidence>
<reference evidence="1 2" key="1">
    <citation type="journal article" date="2012" name="Genome Biol.">
        <title>Genome and low-iron response of an oceanic diatom adapted to chronic iron limitation.</title>
        <authorList>
            <person name="Lommer M."/>
            <person name="Specht M."/>
            <person name="Roy A.S."/>
            <person name="Kraemer L."/>
            <person name="Andreson R."/>
            <person name="Gutowska M.A."/>
            <person name="Wolf J."/>
            <person name="Bergner S.V."/>
            <person name="Schilhabel M.B."/>
            <person name="Klostermeier U.C."/>
            <person name="Beiko R.G."/>
            <person name="Rosenstiel P."/>
            <person name="Hippler M."/>
            <person name="Laroche J."/>
        </authorList>
    </citation>
    <scope>NUCLEOTIDE SEQUENCE [LARGE SCALE GENOMIC DNA]</scope>
    <source>
        <strain evidence="1 2">CCMP1005</strain>
    </source>
</reference>
<sequence>MALHFDRYMRVGGLYTFYDDIIDLEKLYEGIKDDELQFADPAKDPPVVRDLVLLIKGPDKGRTGILIGVYPDDKMAVKLDRYKGIREIRVVEKNWVAKRVGEQEPDDVFSISSSS</sequence>
<proteinExistence type="predicted"/>
<dbReference type="OrthoDB" id="276989at2759"/>
<organism evidence="1 2">
    <name type="scientific">Thalassiosira oceanica</name>
    <name type="common">Marine diatom</name>
    <dbReference type="NCBI Taxonomy" id="159749"/>
    <lineage>
        <taxon>Eukaryota</taxon>
        <taxon>Sar</taxon>
        <taxon>Stramenopiles</taxon>
        <taxon>Ochrophyta</taxon>
        <taxon>Bacillariophyta</taxon>
        <taxon>Coscinodiscophyceae</taxon>
        <taxon>Thalassiosirophycidae</taxon>
        <taxon>Thalassiosirales</taxon>
        <taxon>Thalassiosiraceae</taxon>
        <taxon>Thalassiosira</taxon>
    </lineage>
</organism>
<gene>
    <name evidence="1" type="ORF">THAOC_32412</name>
</gene>
<evidence type="ECO:0008006" key="3">
    <source>
        <dbReference type="Google" id="ProtNLM"/>
    </source>
</evidence>
<dbReference type="Proteomes" id="UP000266841">
    <property type="component" value="Unassembled WGS sequence"/>
</dbReference>
<dbReference type="EMBL" id="AGNL01045453">
    <property type="protein sequence ID" value="EJK48764.1"/>
    <property type="molecule type" value="Genomic_DNA"/>
</dbReference>
<accession>K0R9A8</accession>
<protein>
    <recommendedName>
        <fullName evidence="3">KOW domain-containing protein</fullName>
    </recommendedName>
</protein>
<dbReference type="AlphaFoldDB" id="K0R9A8"/>
<dbReference type="eggNOG" id="ENOG502S19T">
    <property type="taxonomic scope" value="Eukaryota"/>
</dbReference>
<keyword evidence="2" id="KW-1185">Reference proteome</keyword>
<comment type="caution">
    <text evidence="1">The sequence shown here is derived from an EMBL/GenBank/DDBJ whole genome shotgun (WGS) entry which is preliminary data.</text>
</comment>